<reference evidence="1 3" key="2">
    <citation type="journal article" date="2014" name="BMC Genomics">
        <title>An improved genome release (version Mt4.0) for the model legume Medicago truncatula.</title>
        <authorList>
            <person name="Tang H."/>
            <person name="Krishnakumar V."/>
            <person name="Bidwell S."/>
            <person name="Rosen B."/>
            <person name="Chan A."/>
            <person name="Zhou S."/>
            <person name="Gentzbittel L."/>
            <person name="Childs K.L."/>
            <person name="Yandell M."/>
            <person name="Gundlach H."/>
            <person name="Mayer K.F."/>
            <person name="Schwartz D.C."/>
            <person name="Town C.D."/>
        </authorList>
    </citation>
    <scope>GENOME REANNOTATION</scope>
    <source>
        <strain evidence="2 3">cv. Jemalong A17</strain>
    </source>
</reference>
<protein>
    <submittedName>
        <fullName evidence="1">Disease resistance protein (CC-NBS-LRR class) family protein</fullName>
    </submittedName>
</protein>
<name>G7K9C7_MEDTR</name>
<reference evidence="2" key="3">
    <citation type="submission" date="2015-04" db="UniProtKB">
        <authorList>
            <consortium name="EnsemblPlants"/>
        </authorList>
    </citation>
    <scope>IDENTIFICATION</scope>
    <source>
        <strain evidence="2">cv. Jemalong A17</strain>
    </source>
</reference>
<dbReference type="AlphaFoldDB" id="G7K9C7"/>
<dbReference type="EnsemblPlants" id="AES94770">
    <property type="protein sequence ID" value="AES94770"/>
    <property type="gene ID" value="MTR_5g018130"/>
</dbReference>
<sequence>MSKLKVLIVTNYGFHRSEFTKFELLGSLSNLKIIRLEKVSVPCLCKLKNLRKLTLHMCNTRNAFENCSIQISKTVLYKECF</sequence>
<dbReference type="EMBL" id="CM001221">
    <property type="protein sequence ID" value="AES94770.1"/>
    <property type="molecule type" value="Genomic_DNA"/>
</dbReference>
<dbReference type="Proteomes" id="UP000002051">
    <property type="component" value="Chromosome 5"/>
</dbReference>
<keyword evidence="3" id="KW-1185">Reference proteome</keyword>
<dbReference type="SUPFAM" id="SSF52047">
    <property type="entry name" value="RNI-like"/>
    <property type="match status" value="1"/>
</dbReference>
<gene>
    <name evidence="1" type="ordered locus">MTR_5g018130</name>
</gene>
<evidence type="ECO:0000313" key="2">
    <source>
        <dbReference type="EnsemblPlants" id="AES94770"/>
    </source>
</evidence>
<organism evidence="1 3">
    <name type="scientific">Medicago truncatula</name>
    <name type="common">Barrel medic</name>
    <name type="synonym">Medicago tribuloides</name>
    <dbReference type="NCBI Taxonomy" id="3880"/>
    <lineage>
        <taxon>Eukaryota</taxon>
        <taxon>Viridiplantae</taxon>
        <taxon>Streptophyta</taxon>
        <taxon>Embryophyta</taxon>
        <taxon>Tracheophyta</taxon>
        <taxon>Spermatophyta</taxon>
        <taxon>Magnoliopsida</taxon>
        <taxon>eudicotyledons</taxon>
        <taxon>Gunneridae</taxon>
        <taxon>Pentapetalae</taxon>
        <taxon>rosids</taxon>
        <taxon>fabids</taxon>
        <taxon>Fabales</taxon>
        <taxon>Fabaceae</taxon>
        <taxon>Papilionoideae</taxon>
        <taxon>50 kb inversion clade</taxon>
        <taxon>NPAAA clade</taxon>
        <taxon>Hologalegina</taxon>
        <taxon>IRL clade</taxon>
        <taxon>Trifolieae</taxon>
        <taxon>Medicago</taxon>
    </lineage>
</organism>
<dbReference type="PaxDb" id="3880-AES94770"/>
<reference evidence="1 3" key="1">
    <citation type="journal article" date="2011" name="Nature">
        <title>The Medicago genome provides insight into the evolution of rhizobial symbioses.</title>
        <authorList>
            <person name="Young N.D."/>
            <person name="Debelle F."/>
            <person name="Oldroyd G.E."/>
            <person name="Geurts R."/>
            <person name="Cannon S.B."/>
            <person name="Udvardi M.K."/>
            <person name="Benedito V.A."/>
            <person name="Mayer K.F."/>
            <person name="Gouzy J."/>
            <person name="Schoof H."/>
            <person name="Van de Peer Y."/>
            <person name="Proost S."/>
            <person name="Cook D.R."/>
            <person name="Meyers B.C."/>
            <person name="Spannagl M."/>
            <person name="Cheung F."/>
            <person name="De Mita S."/>
            <person name="Krishnakumar V."/>
            <person name="Gundlach H."/>
            <person name="Zhou S."/>
            <person name="Mudge J."/>
            <person name="Bharti A.K."/>
            <person name="Murray J.D."/>
            <person name="Naoumkina M.A."/>
            <person name="Rosen B."/>
            <person name="Silverstein K.A."/>
            <person name="Tang H."/>
            <person name="Rombauts S."/>
            <person name="Zhao P.X."/>
            <person name="Zhou P."/>
            <person name="Barbe V."/>
            <person name="Bardou P."/>
            <person name="Bechner M."/>
            <person name="Bellec A."/>
            <person name="Berger A."/>
            <person name="Berges H."/>
            <person name="Bidwell S."/>
            <person name="Bisseling T."/>
            <person name="Choisne N."/>
            <person name="Couloux A."/>
            <person name="Denny R."/>
            <person name="Deshpande S."/>
            <person name="Dai X."/>
            <person name="Doyle J.J."/>
            <person name="Dudez A.M."/>
            <person name="Farmer A.D."/>
            <person name="Fouteau S."/>
            <person name="Franken C."/>
            <person name="Gibelin C."/>
            <person name="Gish J."/>
            <person name="Goldstein S."/>
            <person name="Gonzalez A.J."/>
            <person name="Green P.J."/>
            <person name="Hallab A."/>
            <person name="Hartog M."/>
            <person name="Hua A."/>
            <person name="Humphray S.J."/>
            <person name="Jeong D.H."/>
            <person name="Jing Y."/>
            <person name="Jocker A."/>
            <person name="Kenton S.M."/>
            <person name="Kim D.J."/>
            <person name="Klee K."/>
            <person name="Lai H."/>
            <person name="Lang C."/>
            <person name="Lin S."/>
            <person name="Macmil S.L."/>
            <person name="Magdelenat G."/>
            <person name="Matthews L."/>
            <person name="McCorrison J."/>
            <person name="Monaghan E.L."/>
            <person name="Mun J.H."/>
            <person name="Najar F.Z."/>
            <person name="Nicholson C."/>
            <person name="Noirot C."/>
            <person name="O'Bleness M."/>
            <person name="Paule C.R."/>
            <person name="Poulain J."/>
            <person name="Prion F."/>
            <person name="Qin B."/>
            <person name="Qu C."/>
            <person name="Retzel E.F."/>
            <person name="Riddle C."/>
            <person name="Sallet E."/>
            <person name="Samain S."/>
            <person name="Samson N."/>
            <person name="Sanders I."/>
            <person name="Saurat O."/>
            <person name="Scarpelli C."/>
            <person name="Schiex T."/>
            <person name="Segurens B."/>
            <person name="Severin A.J."/>
            <person name="Sherrier D.J."/>
            <person name="Shi R."/>
            <person name="Sims S."/>
            <person name="Singer S.R."/>
            <person name="Sinharoy S."/>
            <person name="Sterck L."/>
            <person name="Viollet A."/>
            <person name="Wang B.B."/>
            <person name="Wang K."/>
            <person name="Wang M."/>
            <person name="Wang X."/>
            <person name="Warfsmann J."/>
            <person name="Weissenbach J."/>
            <person name="White D.D."/>
            <person name="White J.D."/>
            <person name="Wiley G.B."/>
            <person name="Wincker P."/>
            <person name="Xing Y."/>
            <person name="Yang L."/>
            <person name="Yao Z."/>
            <person name="Ying F."/>
            <person name="Zhai J."/>
            <person name="Zhou L."/>
            <person name="Zuber A."/>
            <person name="Denarie J."/>
            <person name="Dixon R.A."/>
            <person name="May G.D."/>
            <person name="Schwartz D.C."/>
            <person name="Rogers J."/>
            <person name="Quetier F."/>
            <person name="Town C.D."/>
            <person name="Roe B.A."/>
        </authorList>
    </citation>
    <scope>NUCLEOTIDE SEQUENCE [LARGE SCALE GENOMIC DNA]</scope>
    <source>
        <strain evidence="1">A17</strain>
        <strain evidence="2 3">cv. Jemalong A17</strain>
    </source>
</reference>
<accession>G7K9C7</accession>
<evidence type="ECO:0000313" key="3">
    <source>
        <dbReference type="Proteomes" id="UP000002051"/>
    </source>
</evidence>
<evidence type="ECO:0000313" key="1">
    <source>
        <dbReference type="EMBL" id="AES94770.1"/>
    </source>
</evidence>
<proteinExistence type="predicted"/>
<dbReference type="HOGENOM" id="CLU_2577477_0_0_1"/>